<evidence type="ECO:0008006" key="3">
    <source>
        <dbReference type="Google" id="ProtNLM"/>
    </source>
</evidence>
<dbReference type="Gene3D" id="2.160.20.80">
    <property type="entry name" value="E3 ubiquitin-protein ligase SopA"/>
    <property type="match status" value="2"/>
</dbReference>
<dbReference type="SUPFAM" id="SSF141571">
    <property type="entry name" value="Pentapeptide repeat-like"/>
    <property type="match status" value="1"/>
</dbReference>
<dbReference type="Proteomes" id="UP000660611">
    <property type="component" value="Unassembled WGS sequence"/>
</dbReference>
<dbReference type="EMBL" id="BONQ01000183">
    <property type="protein sequence ID" value="GIG52566.1"/>
    <property type="molecule type" value="Genomic_DNA"/>
</dbReference>
<sequence>MDMTAGVKALRQRWATPARQQLAAEAGARLRGGGRLNDLGLGVVDGLIDLRGVSFPGRTVQLDGCRLEGLALDAGDLTSFRFVDCTVVGCRFDRALCRDWRIWRTDFTDCSFVGADLRTSSLGAWLEGQARGNVYDHVRFTRAKMARLGSAAATYIDCDFSDADLTMVNFWQSSLIRCTFAGKVKQVVFNGRLMGEAKPDPNPMLDIDLAQARLEGTEFRWIDLSRTLLPQDPDLVLIENADMLVRANLLLRARGDVPEAGHAAEILRHFSSRLGSSGTSLLNLRDVSSCADLISEVLLGAGARRLG</sequence>
<comment type="caution">
    <text evidence="1">The sequence shown here is derived from an EMBL/GenBank/DDBJ whole genome shotgun (WGS) entry which is preliminary data.</text>
</comment>
<keyword evidence="2" id="KW-1185">Reference proteome</keyword>
<proteinExistence type="predicted"/>
<evidence type="ECO:0000313" key="1">
    <source>
        <dbReference type="EMBL" id="GIG52566.1"/>
    </source>
</evidence>
<dbReference type="AlphaFoldDB" id="A0A919Q0B7"/>
<accession>A0A919Q0B7</accession>
<evidence type="ECO:0000313" key="2">
    <source>
        <dbReference type="Proteomes" id="UP000660611"/>
    </source>
</evidence>
<protein>
    <recommendedName>
        <fullName evidence="3">Pentapeptide repeat-containing protein</fullName>
    </recommendedName>
</protein>
<gene>
    <name evidence="1" type="ORF">Dsi01nite_106070</name>
</gene>
<organism evidence="1 2">
    <name type="scientific">Dactylosporangium siamense</name>
    <dbReference type="NCBI Taxonomy" id="685454"/>
    <lineage>
        <taxon>Bacteria</taxon>
        <taxon>Bacillati</taxon>
        <taxon>Actinomycetota</taxon>
        <taxon>Actinomycetes</taxon>
        <taxon>Micromonosporales</taxon>
        <taxon>Micromonosporaceae</taxon>
        <taxon>Dactylosporangium</taxon>
    </lineage>
</organism>
<dbReference type="InterPro" id="IPR001646">
    <property type="entry name" value="5peptide_repeat"/>
</dbReference>
<dbReference type="Pfam" id="PF00805">
    <property type="entry name" value="Pentapeptide"/>
    <property type="match status" value="1"/>
</dbReference>
<name>A0A919Q0B7_9ACTN</name>
<reference evidence="1" key="1">
    <citation type="submission" date="2021-01" db="EMBL/GenBank/DDBJ databases">
        <title>Whole genome shotgun sequence of Dactylosporangium siamense NBRC 106093.</title>
        <authorList>
            <person name="Komaki H."/>
            <person name="Tamura T."/>
        </authorList>
    </citation>
    <scope>NUCLEOTIDE SEQUENCE</scope>
    <source>
        <strain evidence="1">NBRC 106093</strain>
    </source>
</reference>